<evidence type="ECO:0000313" key="3">
    <source>
        <dbReference type="Proteomes" id="UP001631957"/>
    </source>
</evidence>
<accession>A0ABW9HWY0</accession>
<feature type="transmembrane region" description="Helical" evidence="1">
    <location>
        <begin position="36"/>
        <end position="54"/>
    </location>
</feature>
<keyword evidence="1" id="KW-0812">Transmembrane</keyword>
<keyword evidence="3" id="KW-1185">Reference proteome</keyword>
<name>A0ABW9HWY0_9ACTN</name>
<gene>
    <name evidence="2" type="ORF">ACKI18_28385</name>
</gene>
<evidence type="ECO:0000313" key="2">
    <source>
        <dbReference type="EMBL" id="MFM9612620.1"/>
    </source>
</evidence>
<dbReference type="Proteomes" id="UP001631957">
    <property type="component" value="Unassembled WGS sequence"/>
</dbReference>
<comment type="caution">
    <text evidence="2">The sequence shown here is derived from an EMBL/GenBank/DDBJ whole genome shotgun (WGS) entry which is preliminary data.</text>
</comment>
<dbReference type="EMBL" id="JBJVNI010000016">
    <property type="protein sequence ID" value="MFM9612620.1"/>
    <property type="molecule type" value="Genomic_DNA"/>
</dbReference>
<feature type="transmembrane region" description="Helical" evidence="1">
    <location>
        <begin position="61"/>
        <end position="80"/>
    </location>
</feature>
<organism evidence="2 3">
    <name type="scientific">Streptomyces niveiscabiei</name>
    <dbReference type="NCBI Taxonomy" id="164115"/>
    <lineage>
        <taxon>Bacteria</taxon>
        <taxon>Bacillati</taxon>
        <taxon>Actinomycetota</taxon>
        <taxon>Actinomycetes</taxon>
        <taxon>Kitasatosporales</taxon>
        <taxon>Streptomycetaceae</taxon>
        <taxon>Streptomyces</taxon>
    </lineage>
</organism>
<reference evidence="2 3" key="1">
    <citation type="submission" date="2024-12" db="EMBL/GenBank/DDBJ databases">
        <title>Forecasting of Potato common scab and diversities of Pathogenic streptomyces spp. in china.</title>
        <authorList>
            <person name="Handique U."/>
            <person name="Wu J."/>
        </authorList>
    </citation>
    <scope>NUCLEOTIDE SEQUENCE [LARGE SCALE GENOMIC DNA]</scope>
    <source>
        <strain evidence="2 3">ZRIMU1530</strain>
    </source>
</reference>
<evidence type="ECO:0000256" key="1">
    <source>
        <dbReference type="SAM" id="Phobius"/>
    </source>
</evidence>
<keyword evidence="1" id="KW-1133">Transmembrane helix</keyword>
<sequence>MTVPLRLIRAAVFAAVCVVLAAVGHALASCATIPLWTLGAGFLVMCALVAPLCGRERSLPGIVALLAAGQTALHMVFGLGQHTSGGASTAGMPPMPGMGSTADAHLVAQAARLLCGTTVAAISPEHAYRVLTEARVYDAAAHPVPTGGPELLPSLPMLLGHVLAAVAAGWLLRRGDSALLRLIDLSVRGVAEGALVRSLRGALTLVRALLAGLPGVPGKGPRAPRADRVAPPGPRWTELQHTVVRRGPPARARLALAA</sequence>
<dbReference type="PROSITE" id="PS51257">
    <property type="entry name" value="PROKAR_LIPOPROTEIN"/>
    <property type="match status" value="1"/>
</dbReference>
<feature type="transmembrane region" description="Helical" evidence="1">
    <location>
        <begin position="151"/>
        <end position="172"/>
    </location>
</feature>
<protein>
    <recommendedName>
        <fullName evidence="4">Integral membrane protein</fullName>
    </recommendedName>
</protein>
<evidence type="ECO:0008006" key="4">
    <source>
        <dbReference type="Google" id="ProtNLM"/>
    </source>
</evidence>
<dbReference type="RefSeq" id="WP_409122652.1">
    <property type="nucleotide sequence ID" value="NZ_JBJVNI010000016.1"/>
</dbReference>
<proteinExistence type="predicted"/>
<keyword evidence="1" id="KW-0472">Membrane</keyword>